<keyword evidence="2" id="KW-0378">Hydrolase</keyword>
<dbReference type="GO" id="GO:0003676">
    <property type="term" value="F:nucleic acid binding"/>
    <property type="evidence" value="ECO:0007669"/>
    <property type="project" value="InterPro"/>
</dbReference>
<dbReference type="InterPro" id="IPR011545">
    <property type="entry name" value="DEAD/DEAH_box_helicase_dom"/>
</dbReference>
<dbReference type="Pfam" id="PF00270">
    <property type="entry name" value="DEAD"/>
    <property type="match status" value="1"/>
</dbReference>
<organism evidence="2 3">
    <name type="scientific">Desulfofundulus thermobenzoicus</name>
    <dbReference type="NCBI Taxonomy" id="29376"/>
    <lineage>
        <taxon>Bacteria</taxon>
        <taxon>Bacillati</taxon>
        <taxon>Bacillota</taxon>
        <taxon>Clostridia</taxon>
        <taxon>Eubacteriales</taxon>
        <taxon>Peptococcaceae</taxon>
        <taxon>Desulfofundulus</taxon>
    </lineage>
</organism>
<dbReference type="InterPro" id="IPR027417">
    <property type="entry name" value="P-loop_NTPase"/>
</dbReference>
<evidence type="ECO:0000313" key="2">
    <source>
        <dbReference type="EMBL" id="MQL53390.1"/>
    </source>
</evidence>
<dbReference type="SUPFAM" id="SSF52540">
    <property type="entry name" value="P-loop containing nucleoside triphosphate hydrolases"/>
    <property type="match status" value="1"/>
</dbReference>
<dbReference type="Gene3D" id="3.40.50.300">
    <property type="entry name" value="P-loop containing nucleotide triphosphate hydrolases"/>
    <property type="match status" value="1"/>
</dbReference>
<keyword evidence="2" id="KW-0067">ATP-binding</keyword>
<keyword evidence="2" id="KW-0347">Helicase</keyword>
<protein>
    <submittedName>
        <fullName evidence="2">DEAD/DEAH box helicase</fullName>
    </submittedName>
</protein>
<feature type="domain" description="DEAD/DEAH-box helicase" evidence="1">
    <location>
        <begin position="8"/>
        <end position="69"/>
    </location>
</feature>
<dbReference type="EMBL" id="WHYR01000048">
    <property type="protein sequence ID" value="MQL53390.1"/>
    <property type="molecule type" value="Genomic_DNA"/>
</dbReference>
<reference evidence="2 3" key="1">
    <citation type="submission" date="2019-10" db="EMBL/GenBank/DDBJ databases">
        <title>Comparative genomics of sulfur disproportionating microorganisms.</title>
        <authorList>
            <person name="Ward L.M."/>
            <person name="Bertran E."/>
            <person name="Johnston D."/>
        </authorList>
    </citation>
    <scope>NUCLEOTIDE SEQUENCE [LARGE SCALE GENOMIC DNA]</scope>
    <source>
        <strain evidence="2 3">DSM 14055</strain>
    </source>
</reference>
<gene>
    <name evidence="2" type="ORF">GFC01_14215</name>
</gene>
<keyword evidence="2" id="KW-0547">Nucleotide-binding</keyword>
<dbReference type="AlphaFoldDB" id="A0A6N7ITL1"/>
<evidence type="ECO:0000313" key="3">
    <source>
        <dbReference type="Proteomes" id="UP000441717"/>
    </source>
</evidence>
<comment type="caution">
    <text evidence="2">The sequence shown here is derived from an EMBL/GenBank/DDBJ whole genome shotgun (WGS) entry which is preliminary data.</text>
</comment>
<dbReference type="GO" id="GO:0005524">
    <property type="term" value="F:ATP binding"/>
    <property type="evidence" value="ECO:0007669"/>
    <property type="project" value="InterPro"/>
</dbReference>
<proteinExistence type="predicted"/>
<dbReference type="GO" id="GO:0004386">
    <property type="term" value="F:helicase activity"/>
    <property type="evidence" value="ECO:0007669"/>
    <property type="project" value="UniProtKB-KW"/>
</dbReference>
<keyword evidence="3" id="KW-1185">Reference proteome</keyword>
<name>A0A6N7ITL1_9FIRM</name>
<dbReference type="RefSeq" id="WP_152947865.1">
    <property type="nucleotide sequence ID" value="NZ_WHYR01000048.1"/>
</dbReference>
<dbReference type="Proteomes" id="UP000441717">
    <property type="component" value="Unassembled WGS sequence"/>
</dbReference>
<accession>A0A6N7ITL1</accession>
<sequence length="80" mass="8752">MFTTQIAQNVCLLTGTASGKSMVFYAAAIDILAKNHAAKIIAIYPLKALGREQENKWQEALHKAGMDYVKVGRIDGDVSR</sequence>
<evidence type="ECO:0000259" key="1">
    <source>
        <dbReference type="Pfam" id="PF00270"/>
    </source>
</evidence>